<dbReference type="Pfam" id="PF06551">
    <property type="entry name" value="DUF1120"/>
    <property type="match status" value="1"/>
</dbReference>
<proteinExistence type="predicted"/>
<organism evidence="2 3">
    <name type="scientific">Pseudomonas deceptionensis</name>
    <dbReference type="NCBI Taxonomy" id="882211"/>
    <lineage>
        <taxon>Bacteria</taxon>
        <taxon>Pseudomonadati</taxon>
        <taxon>Pseudomonadota</taxon>
        <taxon>Gammaproteobacteria</taxon>
        <taxon>Pseudomonadales</taxon>
        <taxon>Pseudomonadaceae</taxon>
        <taxon>Pseudomonas</taxon>
    </lineage>
</organism>
<evidence type="ECO:0008006" key="4">
    <source>
        <dbReference type="Google" id="ProtNLM"/>
    </source>
</evidence>
<sequence length="219" mass="22601">MKKLIAVSAVTSALMVPMFASAATTAELKLIGTITPAACVPNFTGGSTIDYGTIPANTLNVAVQTNLPEKNTTLAVVCESAVKFAIRRTDDRSASKASGVAIAGRGETYMSGLGDAENGAKIGAYTLRVSNEVSDTGTVSRLFSQDEGAVWFKSAAANSYLANGDILGFGVDTSSDTPSAHKSITVDLKVNASIAPANTLPLNDEIKIDGLGSFEVVYL</sequence>
<dbReference type="AlphaFoldDB" id="A0A0J6GE53"/>
<evidence type="ECO:0000313" key="3">
    <source>
        <dbReference type="Proteomes" id="UP000183613"/>
    </source>
</evidence>
<protein>
    <recommendedName>
        <fullName evidence="4">DUF1120 domain-containing protein</fullName>
    </recommendedName>
</protein>
<feature type="chain" id="PRO_5009777237" description="DUF1120 domain-containing protein" evidence="1">
    <location>
        <begin position="23"/>
        <end position="219"/>
    </location>
</feature>
<accession>A0A0J6GE53</accession>
<dbReference type="Proteomes" id="UP000183613">
    <property type="component" value="Unassembled WGS sequence"/>
</dbReference>
<reference evidence="2" key="1">
    <citation type="submission" date="2016-10" db="EMBL/GenBank/DDBJ databases">
        <authorList>
            <person name="Varghese N."/>
            <person name="Submissions S."/>
        </authorList>
    </citation>
    <scope>NUCLEOTIDE SEQUENCE [LARGE SCALE GENOMIC DNA]</scope>
    <source>
        <strain evidence="2">LMG 25555</strain>
    </source>
</reference>
<evidence type="ECO:0000256" key="1">
    <source>
        <dbReference type="SAM" id="SignalP"/>
    </source>
</evidence>
<keyword evidence="3" id="KW-1185">Reference proteome</keyword>
<comment type="caution">
    <text evidence="2">The sequence shown here is derived from an EMBL/GenBank/DDBJ whole genome shotgun (WGS) entry which is preliminary data.</text>
</comment>
<dbReference type="OrthoDB" id="6602106at2"/>
<keyword evidence="1" id="KW-0732">Signal</keyword>
<feature type="signal peptide" evidence="1">
    <location>
        <begin position="1"/>
        <end position="22"/>
    </location>
</feature>
<evidence type="ECO:0000313" key="2">
    <source>
        <dbReference type="EMBL" id="SEE94655.1"/>
    </source>
</evidence>
<name>A0A0J6GE53_PSEDM</name>
<dbReference type="EMBL" id="FNUD01000002">
    <property type="protein sequence ID" value="SEE94655.1"/>
    <property type="molecule type" value="Genomic_DNA"/>
</dbReference>
<dbReference type="PATRIC" id="fig|882211.3.peg.51"/>
<dbReference type="RefSeq" id="WP_048358040.1">
    <property type="nucleotide sequence ID" value="NZ_FNUD01000002.1"/>
</dbReference>
<dbReference type="InterPro" id="IPR010546">
    <property type="entry name" value="DUF1120"/>
</dbReference>
<gene>
    <name evidence="2" type="ORF">SAMN04489800_3021</name>
</gene>